<evidence type="ECO:0000256" key="1">
    <source>
        <dbReference type="SAM" id="MobiDB-lite"/>
    </source>
</evidence>
<protein>
    <submittedName>
        <fullName evidence="3">Uncharacterized protein</fullName>
    </submittedName>
</protein>
<reference evidence="3" key="1">
    <citation type="submission" date="2022-11" db="UniProtKB">
        <authorList>
            <consortium name="WormBaseParasite"/>
        </authorList>
    </citation>
    <scope>IDENTIFICATION</scope>
</reference>
<dbReference type="WBParaSite" id="ACRNAN_scaffold13486.g24714.t1">
    <property type="protein sequence ID" value="ACRNAN_scaffold13486.g24714.t1"/>
    <property type="gene ID" value="ACRNAN_scaffold13486.g24714"/>
</dbReference>
<evidence type="ECO:0000313" key="3">
    <source>
        <dbReference type="WBParaSite" id="ACRNAN_scaffold13486.g24714.t1"/>
    </source>
</evidence>
<dbReference type="Proteomes" id="UP000887540">
    <property type="component" value="Unplaced"/>
</dbReference>
<sequence>MDTNGTTTRLALNKSASEIEDFCRTKWGGKFVVMVGNNTCPLGSALTDGLSRNMVDFTIRNNLFRDTFYFIIIQVNETVDREEEEPTTSANAAQKAGGTHDPNYQTP</sequence>
<accession>A0A914CQY3</accession>
<dbReference type="AlphaFoldDB" id="A0A914CQY3"/>
<organism evidence="2 3">
    <name type="scientific">Acrobeloides nanus</name>
    <dbReference type="NCBI Taxonomy" id="290746"/>
    <lineage>
        <taxon>Eukaryota</taxon>
        <taxon>Metazoa</taxon>
        <taxon>Ecdysozoa</taxon>
        <taxon>Nematoda</taxon>
        <taxon>Chromadorea</taxon>
        <taxon>Rhabditida</taxon>
        <taxon>Tylenchina</taxon>
        <taxon>Cephalobomorpha</taxon>
        <taxon>Cephaloboidea</taxon>
        <taxon>Cephalobidae</taxon>
        <taxon>Acrobeloides</taxon>
    </lineage>
</organism>
<name>A0A914CQY3_9BILA</name>
<evidence type="ECO:0000313" key="2">
    <source>
        <dbReference type="Proteomes" id="UP000887540"/>
    </source>
</evidence>
<proteinExistence type="predicted"/>
<keyword evidence="2" id="KW-1185">Reference proteome</keyword>
<feature type="region of interest" description="Disordered" evidence="1">
    <location>
        <begin position="79"/>
        <end position="107"/>
    </location>
</feature>